<reference evidence="1 2" key="1">
    <citation type="submission" date="2018-04" db="EMBL/GenBank/DDBJ databases">
        <title>Genomic Encyclopedia of Type Strains, Phase IV (KMG-IV): sequencing the most valuable type-strain genomes for metagenomic binning, comparative biology and taxonomic classification.</title>
        <authorList>
            <person name="Goeker M."/>
        </authorList>
    </citation>
    <scope>NUCLEOTIDE SEQUENCE [LARGE SCALE GENOMIC DNA]</scope>
    <source>
        <strain evidence="1 2">DSM 10065</strain>
    </source>
</reference>
<comment type="caution">
    <text evidence="1">The sequence shown here is derived from an EMBL/GenBank/DDBJ whole genome shotgun (WGS) entry which is preliminary data.</text>
</comment>
<sequence length="82" mass="9082">MAIQTLSRYGFALFLVALVSGCSLWGGGDASSETSYAERPSECRWSRSSCMYNGKYESGERDYAEEEAARLNKASLARLRGR</sequence>
<organism evidence="1 2">
    <name type="scientific">Pusillimonas noertemannii</name>
    <dbReference type="NCBI Taxonomy" id="305977"/>
    <lineage>
        <taxon>Bacteria</taxon>
        <taxon>Pseudomonadati</taxon>
        <taxon>Pseudomonadota</taxon>
        <taxon>Betaproteobacteria</taxon>
        <taxon>Burkholderiales</taxon>
        <taxon>Alcaligenaceae</taxon>
        <taxon>Pusillimonas</taxon>
    </lineage>
</organism>
<evidence type="ECO:0000313" key="2">
    <source>
        <dbReference type="Proteomes" id="UP000246145"/>
    </source>
</evidence>
<dbReference type="AlphaFoldDB" id="A0A2U1CKP2"/>
<accession>A0A2U1CKP2</accession>
<dbReference type="EMBL" id="QEKO01000003">
    <property type="protein sequence ID" value="PVY61555.1"/>
    <property type="molecule type" value="Genomic_DNA"/>
</dbReference>
<dbReference type="OrthoDB" id="8665323at2"/>
<evidence type="ECO:0000313" key="1">
    <source>
        <dbReference type="EMBL" id="PVY61555.1"/>
    </source>
</evidence>
<gene>
    <name evidence="1" type="ORF">C7440_2280</name>
</gene>
<dbReference type="RefSeq" id="WP_017524732.1">
    <property type="nucleotide sequence ID" value="NZ_JACCEX010000003.1"/>
</dbReference>
<keyword evidence="2" id="KW-1185">Reference proteome</keyword>
<dbReference type="Proteomes" id="UP000246145">
    <property type="component" value="Unassembled WGS sequence"/>
</dbReference>
<protein>
    <submittedName>
        <fullName evidence="1">Uncharacterized protein</fullName>
    </submittedName>
</protein>
<name>A0A2U1CKP2_9BURK</name>
<proteinExistence type="predicted"/>
<dbReference type="STRING" id="1231391.GCA_000308195_02378"/>